<dbReference type="Proteomes" id="UP000033699">
    <property type="component" value="Unassembled WGS sequence"/>
</dbReference>
<dbReference type="RefSeq" id="WP_045700189.1">
    <property type="nucleotide sequence ID" value="NZ_JZKH01000055.1"/>
</dbReference>
<name>A0A0F2T9T7_STRR3</name>
<protein>
    <recommendedName>
        <fullName evidence="3">Ribbon-helix-helix protein CopG domain-containing protein</fullName>
    </recommendedName>
</protein>
<keyword evidence="2" id="KW-1185">Reference proteome</keyword>
<organism evidence="1 2">
    <name type="scientific">Streptomyces rubellomurinus (strain ATCC 31215)</name>
    <dbReference type="NCBI Taxonomy" id="359131"/>
    <lineage>
        <taxon>Bacteria</taxon>
        <taxon>Bacillati</taxon>
        <taxon>Actinomycetota</taxon>
        <taxon>Actinomycetes</taxon>
        <taxon>Kitasatosporales</taxon>
        <taxon>Streptomycetaceae</taxon>
        <taxon>Streptomyces</taxon>
    </lineage>
</organism>
<dbReference type="EMBL" id="JZKH01000055">
    <property type="protein sequence ID" value="KJS59953.1"/>
    <property type="molecule type" value="Genomic_DNA"/>
</dbReference>
<dbReference type="OrthoDB" id="4335603at2"/>
<accession>A0A0F2T9T7</accession>
<comment type="caution">
    <text evidence="1">The sequence shown here is derived from an EMBL/GenBank/DDBJ whole genome shotgun (WGS) entry which is preliminary data.</text>
</comment>
<proteinExistence type="predicted"/>
<evidence type="ECO:0000313" key="2">
    <source>
        <dbReference type="Proteomes" id="UP000033699"/>
    </source>
</evidence>
<gene>
    <name evidence="1" type="ORF">VM95_24280</name>
</gene>
<dbReference type="AlphaFoldDB" id="A0A0F2T9T7"/>
<sequence>MGRHAPAADAVALTVRVDRGDANDIDHWLIGLRCDAHRTRLDKSEAIRELLRLAREHEPTRRALLKRLT</sequence>
<evidence type="ECO:0000313" key="1">
    <source>
        <dbReference type="EMBL" id="KJS59953.1"/>
    </source>
</evidence>
<evidence type="ECO:0008006" key="3">
    <source>
        <dbReference type="Google" id="ProtNLM"/>
    </source>
</evidence>
<reference evidence="1 2" key="1">
    <citation type="submission" date="2015-02" db="EMBL/GenBank/DDBJ databases">
        <authorList>
            <person name="Ju K.-S."/>
            <person name="Doroghazi J.R."/>
            <person name="Metcalf W."/>
        </authorList>
    </citation>
    <scope>NUCLEOTIDE SEQUENCE [LARGE SCALE GENOMIC DNA]</scope>
    <source>
        <strain evidence="1 2">ATCC 31215</strain>
    </source>
</reference>